<dbReference type="EMBL" id="AAFI02000037">
    <property type="protein sequence ID" value="EAL67134.1"/>
    <property type="molecule type" value="Genomic_DNA"/>
</dbReference>
<dbReference type="GeneID" id="8622670"/>
<evidence type="ECO:0000313" key="2">
    <source>
        <dbReference type="Proteomes" id="UP000002195"/>
    </source>
</evidence>
<dbReference type="dictyBase" id="DDB_G0280665"/>
<dbReference type="RefSeq" id="XP_641111.1">
    <property type="nucleotide sequence ID" value="XM_636019.1"/>
</dbReference>
<dbReference type="STRING" id="44689.Q54V20"/>
<keyword evidence="2" id="KW-1185">Reference proteome</keyword>
<gene>
    <name evidence="1" type="ORF">DDB_G0280665</name>
</gene>
<dbReference type="HOGENOM" id="CLU_1762186_0_0_1"/>
<dbReference type="KEGG" id="ddi:DDB_G0280665"/>
<reference evidence="1 2" key="1">
    <citation type="journal article" date="2005" name="Nature">
        <title>The genome of the social amoeba Dictyostelium discoideum.</title>
        <authorList>
            <consortium name="The Dictyostelium discoideum Sequencing Consortium"/>
            <person name="Eichinger L."/>
            <person name="Pachebat J.A."/>
            <person name="Glockner G."/>
            <person name="Rajandream M.A."/>
            <person name="Sucgang R."/>
            <person name="Berriman M."/>
            <person name="Song J."/>
            <person name="Olsen R."/>
            <person name="Szafranski K."/>
            <person name="Xu Q."/>
            <person name="Tunggal B."/>
            <person name="Kummerfeld S."/>
            <person name="Madera M."/>
            <person name="Konfortov B.A."/>
            <person name="Rivero F."/>
            <person name="Bankier A.T."/>
            <person name="Lehmann R."/>
            <person name="Hamlin N."/>
            <person name="Davies R."/>
            <person name="Gaudet P."/>
            <person name="Fey P."/>
            <person name="Pilcher K."/>
            <person name="Chen G."/>
            <person name="Saunders D."/>
            <person name="Sodergren E."/>
            <person name="Davis P."/>
            <person name="Kerhornou A."/>
            <person name="Nie X."/>
            <person name="Hall N."/>
            <person name="Anjard C."/>
            <person name="Hemphill L."/>
            <person name="Bason N."/>
            <person name="Farbrother P."/>
            <person name="Desany B."/>
            <person name="Just E."/>
            <person name="Morio T."/>
            <person name="Rost R."/>
            <person name="Churcher C."/>
            <person name="Cooper J."/>
            <person name="Haydock S."/>
            <person name="van Driessche N."/>
            <person name="Cronin A."/>
            <person name="Goodhead I."/>
            <person name="Muzny D."/>
            <person name="Mourier T."/>
            <person name="Pain A."/>
            <person name="Lu M."/>
            <person name="Harper D."/>
            <person name="Lindsay R."/>
            <person name="Hauser H."/>
            <person name="James K."/>
            <person name="Quiles M."/>
            <person name="Madan Babu M."/>
            <person name="Saito T."/>
            <person name="Buchrieser C."/>
            <person name="Wardroper A."/>
            <person name="Felder M."/>
            <person name="Thangavelu M."/>
            <person name="Johnson D."/>
            <person name="Knights A."/>
            <person name="Loulseged H."/>
            <person name="Mungall K."/>
            <person name="Oliver K."/>
            <person name="Price C."/>
            <person name="Quail M.A."/>
            <person name="Urushihara H."/>
            <person name="Hernandez J."/>
            <person name="Rabbinowitsch E."/>
            <person name="Steffen D."/>
            <person name="Sanders M."/>
            <person name="Ma J."/>
            <person name="Kohara Y."/>
            <person name="Sharp S."/>
            <person name="Simmonds M."/>
            <person name="Spiegler S."/>
            <person name="Tivey A."/>
            <person name="Sugano S."/>
            <person name="White B."/>
            <person name="Walker D."/>
            <person name="Woodward J."/>
            <person name="Winckler T."/>
            <person name="Tanaka Y."/>
            <person name="Shaulsky G."/>
            <person name="Schleicher M."/>
            <person name="Weinstock G."/>
            <person name="Rosenthal A."/>
            <person name="Cox E.C."/>
            <person name="Chisholm R.L."/>
            <person name="Gibbs R."/>
            <person name="Loomis W.F."/>
            <person name="Platzer M."/>
            <person name="Kay R.R."/>
            <person name="Williams J."/>
            <person name="Dear P.H."/>
            <person name="Noegel A.A."/>
            <person name="Barrell B."/>
            <person name="Kuspa A."/>
        </authorList>
    </citation>
    <scope>NUCLEOTIDE SEQUENCE [LARGE SCALE GENOMIC DNA]</scope>
    <source>
        <strain evidence="1 2">AX4</strain>
    </source>
</reference>
<proteinExistence type="predicted"/>
<dbReference type="VEuPathDB" id="AmoebaDB:DDB_G0280665"/>
<evidence type="ECO:0000313" key="1">
    <source>
        <dbReference type="EMBL" id="EAL67134.1"/>
    </source>
</evidence>
<sequence length="148" mass="15903">MTSIFGDLILQDGAKIIRRDGSSLIPSRTIRNATINIGTMTNTSTPGSLITIQAEATFIIDDDKYVEMLIGMKFIPTSTHNGRVMVISGLPLDLVSTKPPNGSCMVTGDDNYAIITMAHFDRWVTGVPQAQLASTIPLSGLPTTTHLL</sequence>
<comment type="caution">
    <text evidence="1">The sequence shown here is derived from an EMBL/GenBank/DDBJ whole genome shotgun (WGS) entry which is preliminary data.</text>
</comment>
<dbReference type="AlphaFoldDB" id="Q54V20"/>
<dbReference type="InParanoid" id="Q54V20"/>
<accession>Q54V20</accession>
<dbReference type="Proteomes" id="UP000002195">
    <property type="component" value="Unassembled WGS sequence"/>
</dbReference>
<name>Q54V20_DICDI</name>
<protein>
    <submittedName>
        <fullName evidence="1">Uncharacterized protein</fullName>
    </submittedName>
</protein>
<organism evidence="1 2">
    <name type="scientific">Dictyostelium discoideum</name>
    <name type="common">Social amoeba</name>
    <dbReference type="NCBI Taxonomy" id="44689"/>
    <lineage>
        <taxon>Eukaryota</taxon>
        <taxon>Amoebozoa</taxon>
        <taxon>Evosea</taxon>
        <taxon>Eumycetozoa</taxon>
        <taxon>Dictyostelia</taxon>
        <taxon>Dictyosteliales</taxon>
        <taxon>Dictyosteliaceae</taxon>
        <taxon>Dictyostelium</taxon>
    </lineage>
</organism>
<dbReference type="PaxDb" id="44689-DDB0206111"/>